<name>A0ABU1HPR2_9MICO</name>
<accession>A0ABU1HPR2</accession>
<dbReference type="Pfam" id="PF09956">
    <property type="entry name" value="Phage_cement_2"/>
    <property type="match status" value="1"/>
</dbReference>
<comment type="caution">
    <text evidence="1">The sequence shown here is derived from an EMBL/GenBank/DDBJ whole genome shotgun (WGS) entry which is preliminary data.</text>
</comment>
<organism evidence="1 2">
    <name type="scientific">Microbacterium foliorum</name>
    <dbReference type="NCBI Taxonomy" id="104336"/>
    <lineage>
        <taxon>Bacteria</taxon>
        <taxon>Bacillati</taxon>
        <taxon>Actinomycetota</taxon>
        <taxon>Actinomycetes</taxon>
        <taxon>Micrococcales</taxon>
        <taxon>Microbacteriaceae</taxon>
        <taxon>Microbacterium</taxon>
    </lineage>
</organism>
<keyword evidence="2" id="KW-1185">Reference proteome</keyword>
<evidence type="ECO:0000313" key="2">
    <source>
        <dbReference type="Proteomes" id="UP001249291"/>
    </source>
</evidence>
<dbReference type="EMBL" id="JAVIZQ010000001">
    <property type="protein sequence ID" value="MDR6142044.1"/>
    <property type="molecule type" value="Genomic_DNA"/>
</dbReference>
<proteinExistence type="predicted"/>
<dbReference type="InterPro" id="IPR011231">
    <property type="entry name" value="Phage_VT1-Sakai_H0018"/>
</dbReference>
<dbReference type="RefSeq" id="WP_309689704.1">
    <property type="nucleotide sequence ID" value="NZ_JAVIZQ010000001.1"/>
</dbReference>
<evidence type="ECO:0000313" key="1">
    <source>
        <dbReference type="EMBL" id="MDR6142044.1"/>
    </source>
</evidence>
<dbReference type="Proteomes" id="UP001249291">
    <property type="component" value="Unassembled WGS sequence"/>
</dbReference>
<reference evidence="1 2" key="1">
    <citation type="submission" date="2023-08" db="EMBL/GenBank/DDBJ databases">
        <title>Functional and genomic diversity of the sorghum phyllosphere microbiome.</title>
        <authorList>
            <person name="Shade A."/>
        </authorList>
    </citation>
    <scope>NUCLEOTIDE SEQUENCE [LARGE SCALE GENOMIC DNA]</scope>
    <source>
        <strain evidence="1 2">SORGH_AS_0445</strain>
    </source>
</reference>
<protein>
    <submittedName>
        <fullName evidence="1">RecA/RadA family phage recombinase</fullName>
    </submittedName>
</protein>
<gene>
    <name evidence="1" type="ORF">QE375_001598</name>
</gene>
<sequence length="122" mass="11939">MSDYLPKHGADTGVPFTVGATPVIGGRLVDVSTPNAIVPAAADSAKVIGVAAQDAATGERVTVFPRSTGVQRLTASGAIAVGARVISATAGKIATAGASTNPIGIALEAAAADNDVIDVLFI</sequence>